<dbReference type="AlphaFoldDB" id="A0A4Y2RD62"/>
<keyword evidence="1" id="KW-0812">Transmembrane</keyword>
<organism evidence="2 3">
    <name type="scientific">Araneus ventricosus</name>
    <name type="common">Orbweaver spider</name>
    <name type="synonym">Epeira ventricosa</name>
    <dbReference type="NCBI Taxonomy" id="182803"/>
    <lineage>
        <taxon>Eukaryota</taxon>
        <taxon>Metazoa</taxon>
        <taxon>Ecdysozoa</taxon>
        <taxon>Arthropoda</taxon>
        <taxon>Chelicerata</taxon>
        <taxon>Arachnida</taxon>
        <taxon>Araneae</taxon>
        <taxon>Araneomorphae</taxon>
        <taxon>Entelegynae</taxon>
        <taxon>Araneoidea</taxon>
        <taxon>Araneidae</taxon>
        <taxon>Araneus</taxon>
    </lineage>
</organism>
<keyword evidence="3" id="KW-1185">Reference proteome</keyword>
<dbReference type="Proteomes" id="UP000499080">
    <property type="component" value="Unassembled WGS sequence"/>
</dbReference>
<dbReference type="EMBL" id="BGPR01016624">
    <property type="protein sequence ID" value="GBN73653.1"/>
    <property type="molecule type" value="Genomic_DNA"/>
</dbReference>
<keyword evidence="1" id="KW-1133">Transmembrane helix</keyword>
<comment type="caution">
    <text evidence="2">The sequence shown here is derived from an EMBL/GenBank/DDBJ whole genome shotgun (WGS) entry which is preliminary data.</text>
</comment>
<dbReference type="OrthoDB" id="6505565at2759"/>
<evidence type="ECO:0000256" key="1">
    <source>
        <dbReference type="SAM" id="Phobius"/>
    </source>
</evidence>
<protein>
    <recommendedName>
        <fullName evidence="4">CCHC-type domain-containing protein</fullName>
    </recommendedName>
</protein>
<evidence type="ECO:0008006" key="4">
    <source>
        <dbReference type="Google" id="ProtNLM"/>
    </source>
</evidence>
<feature type="transmembrane region" description="Helical" evidence="1">
    <location>
        <begin position="96"/>
        <end position="113"/>
    </location>
</feature>
<proteinExistence type="predicted"/>
<gene>
    <name evidence="2" type="ORF">AVEN_175469_1</name>
</gene>
<sequence>MVENMRQRLHRSALLHLLHPLFVPSFQGRPFNGRRFSLARWMNRNSENLVYRPFAMKCELIADLSTHSMALPWSGLEVRDRARSSVDSATVWRCELFPAPTLSCLIFAFLMFLSTEMMLPERFSQGPLKYAISYRETYHLSNIYDIKSQLVDVDARQYQAKIRECESTIEYLRGKLNIVNSLDDFKKDLKDSSKNLIDTTKEVRSLISKASPSFSDILQSRPIVPTKRPMNAQLHVVLLRPKKDSSSEDNRKLVENTLITRNSPARINRISKVSKGGLIIEAPTKEDLEAREAELKCVSTLGEQFEISKPRRRRPQIILGLPNDVDKGRLIKCLSSKNHYLCDVNNKPLFEVNFSIRARFNTNWVVSVDPSVYKRLFEFQGLYFEFTRLRFDNFFGIKQCRHCRKFGHTTKWCSRVQDVLCGNCGLEHPTESCKKVICVNCRDANQGSGTTFKINH</sequence>
<name>A0A4Y2RD62_ARAVE</name>
<keyword evidence="1" id="KW-0472">Membrane</keyword>
<evidence type="ECO:0000313" key="3">
    <source>
        <dbReference type="Proteomes" id="UP000499080"/>
    </source>
</evidence>
<evidence type="ECO:0000313" key="2">
    <source>
        <dbReference type="EMBL" id="GBN73653.1"/>
    </source>
</evidence>
<accession>A0A4Y2RD62</accession>
<reference evidence="2 3" key="1">
    <citation type="journal article" date="2019" name="Sci. Rep.">
        <title>Orb-weaving spider Araneus ventricosus genome elucidates the spidroin gene catalogue.</title>
        <authorList>
            <person name="Kono N."/>
            <person name="Nakamura H."/>
            <person name="Ohtoshi R."/>
            <person name="Moran D.A.P."/>
            <person name="Shinohara A."/>
            <person name="Yoshida Y."/>
            <person name="Fujiwara M."/>
            <person name="Mori M."/>
            <person name="Tomita M."/>
            <person name="Arakawa K."/>
        </authorList>
    </citation>
    <scope>NUCLEOTIDE SEQUENCE [LARGE SCALE GENOMIC DNA]</scope>
</reference>